<dbReference type="EMBL" id="LT630003">
    <property type="protein sequence ID" value="SET74179.1"/>
    <property type="molecule type" value="Genomic_DNA"/>
</dbReference>
<organism evidence="1 2">
    <name type="scientific">Lacrimispora sphenoides JCM 1415</name>
    <dbReference type="NCBI Taxonomy" id="1297793"/>
    <lineage>
        <taxon>Bacteria</taxon>
        <taxon>Bacillati</taxon>
        <taxon>Bacillota</taxon>
        <taxon>Clostridia</taxon>
        <taxon>Lachnospirales</taxon>
        <taxon>Lachnospiraceae</taxon>
        <taxon>Lacrimispora</taxon>
    </lineage>
</organism>
<sequence>MDKEVLNYVVEKTNELISASSCSSEAKAAAQTWLDAIGTEKEAEETKKYIDELEADIMPIDGLIGFAESDAGFQVFGADISKNIAAHAKEIKSAGAKYCDCPACASAAAILDKKDILLK</sequence>
<reference evidence="1 2" key="1">
    <citation type="submission" date="2016-10" db="EMBL/GenBank/DDBJ databases">
        <authorList>
            <person name="Varghese N."/>
            <person name="Submissions S."/>
        </authorList>
    </citation>
    <scope>NUCLEOTIDE SEQUENCE [LARGE SCALE GENOMIC DNA]</scope>
    <source>
        <strain evidence="1 2">ATCC 19403</strain>
    </source>
</reference>
<accession>A0ABY1C6G7</accession>
<evidence type="ECO:0000313" key="2">
    <source>
        <dbReference type="Proteomes" id="UP000198970"/>
    </source>
</evidence>
<protein>
    <recommendedName>
        <fullName evidence="3">Molecular chaperone Hsp90</fullName>
    </recommendedName>
</protein>
<proteinExistence type="predicted"/>
<evidence type="ECO:0008006" key="3">
    <source>
        <dbReference type="Google" id="ProtNLM"/>
    </source>
</evidence>
<name>A0ABY1C6G7_9FIRM</name>
<keyword evidence="2" id="KW-1185">Reference proteome</keyword>
<dbReference type="Proteomes" id="UP000198970">
    <property type="component" value="Chromosome I"/>
</dbReference>
<evidence type="ECO:0000313" key="1">
    <source>
        <dbReference type="EMBL" id="SET74179.1"/>
    </source>
</evidence>
<dbReference type="RefSeq" id="WP_100043793.1">
    <property type="nucleotide sequence ID" value="NZ_LT630003.1"/>
</dbReference>
<gene>
    <name evidence="1" type="ORF">SAMN02745906_1551</name>
</gene>